<reference evidence="3 4" key="1">
    <citation type="journal article" date="2015" name="Genome Announc.">
        <title>Expanding the biotechnology potential of lactobacilli through comparative genomics of 213 strains and associated genera.</title>
        <authorList>
            <person name="Sun Z."/>
            <person name="Harris H.M."/>
            <person name="McCann A."/>
            <person name="Guo C."/>
            <person name="Argimon S."/>
            <person name="Zhang W."/>
            <person name="Yang X."/>
            <person name="Jeffery I.B."/>
            <person name="Cooney J.C."/>
            <person name="Kagawa T.F."/>
            <person name="Liu W."/>
            <person name="Song Y."/>
            <person name="Salvetti E."/>
            <person name="Wrobel A."/>
            <person name="Rasinkangas P."/>
            <person name="Parkhill J."/>
            <person name="Rea M.C."/>
            <person name="O'Sullivan O."/>
            <person name="Ritari J."/>
            <person name="Douillard F.P."/>
            <person name="Paul Ross R."/>
            <person name="Yang R."/>
            <person name="Briner A.E."/>
            <person name="Felis G.E."/>
            <person name="de Vos W.M."/>
            <person name="Barrangou R."/>
            <person name="Klaenhammer T.R."/>
            <person name="Caufield P.W."/>
            <person name="Cui Y."/>
            <person name="Zhang H."/>
            <person name="O'Toole P.W."/>
        </authorList>
    </citation>
    <scope>NUCLEOTIDE SEQUENCE [LARGE SCALE GENOMIC DNA]</scope>
    <source>
        <strain evidence="3 4">DSM 19682</strain>
    </source>
</reference>
<dbReference type="Pfam" id="PF10531">
    <property type="entry name" value="SLBB"/>
    <property type="match status" value="1"/>
</dbReference>
<dbReference type="InterPro" id="IPR004509">
    <property type="entry name" value="Competence_ComEA_HhH"/>
</dbReference>
<sequence length="214" mass="23127">MDKILDYMFENKILVALIVGIAGFGVFHMLNSTPAHHADSAIKVENQLENSDVKEKPIAKKEAKTNPKSDEVVVDIQGAVKVPGVYRFKANAIVQDAIGKAGGLTDVADVRLINQAQRLTDQMQIIVPKIGESANTTVTPNMPSPNTGSDNAKVNINTATVEDFQKVSGIGPKKAEKIIDYRTQNGNFANLEDLTKVSGIGDKTLESLRDQLTV</sequence>
<dbReference type="Gene3D" id="1.10.150.310">
    <property type="entry name" value="Tex RuvX-like domain-like"/>
    <property type="match status" value="1"/>
</dbReference>
<dbReference type="InterPro" id="IPR010994">
    <property type="entry name" value="RuvA_2-like"/>
</dbReference>
<feature type="domain" description="Helix-hairpin-helix DNA-binding motif class 1" evidence="2">
    <location>
        <begin position="192"/>
        <end position="211"/>
    </location>
</feature>
<dbReference type="Pfam" id="PF12836">
    <property type="entry name" value="HHH_3"/>
    <property type="match status" value="1"/>
</dbReference>
<dbReference type="InterPro" id="IPR051675">
    <property type="entry name" value="Endo/Exo/Phosphatase_dom_1"/>
</dbReference>
<dbReference type="GO" id="GO:0015627">
    <property type="term" value="C:type II protein secretion system complex"/>
    <property type="evidence" value="ECO:0007669"/>
    <property type="project" value="TreeGrafter"/>
</dbReference>
<keyword evidence="1" id="KW-1133">Transmembrane helix</keyword>
<protein>
    <submittedName>
        <fullName evidence="3">Competence protein CelA</fullName>
    </submittedName>
</protein>
<dbReference type="EMBL" id="AZDZ01000003">
    <property type="protein sequence ID" value="KRK80668.1"/>
    <property type="molecule type" value="Genomic_DNA"/>
</dbReference>
<dbReference type="NCBIfam" id="TIGR00426">
    <property type="entry name" value="competence protein ComEA helix-hairpin-helix repeat region"/>
    <property type="match status" value="1"/>
</dbReference>
<accession>A0A0R1KB27</accession>
<dbReference type="GO" id="GO:0006281">
    <property type="term" value="P:DNA repair"/>
    <property type="evidence" value="ECO:0007669"/>
    <property type="project" value="InterPro"/>
</dbReference>
<dbReference type="Gene3D" id="3.10.560.10">
    <property type="entry name" value="Outer membrane lipoprotein wza domain like"/>
    <property type="match status" value="1"/>
</dbReference>
<dbReference type="PANTHER" id="PTHR21180:SF32">
    <property type="entry name" value="ENDONUCLEASE_EXONUCLEASE_PHOSPHATASE FAMILY DOMAIN-CONTAINING PROTEIN 1"/>
    <property type="match status" value="1"/>
</dbReference>
<dbReference type="OrthoDB" id="9790239at2"/>
<evidence type="ECO:0000259" key="2">
    <source>
        <dbReference type="SMART" id="SM00278"/>
    </source>
</evidence>
<dbReference type="STRING" id="1423775.FD03_GL002096"/>
<dbReference type="RefSeq" id="WP_034542767.1">
    <property type="nucleotide sequence ID" value="NZ_AZDZ01000003.1"/>
</dbReference>
<dbReference type="GO" id="GO:0003677">
    <property type="term" value="F:DNA binding"/>
    <property type="evidence" value="ECO:0007669"/>
    <property type="project" value="InterPro"/>
</dbReference>
<proteinExistence type="predicted"/>
<comment type="caution">
    <text evidence="3">The sequence shown here is derived from an EMBL/GenBank/DDBJ whole genome shotgun (WGS) entry which is preliminary data.</text>
</comment>
<dbReference type="AlphaFoldDB" id="A0A0R1KB27"/>
<gene>
    <name evidence="3" type="ORF">FD03_GL002096</name>
</gene>
<dbReference type="PANTHER" id="PTHR21180">
    <property type="entry name" value="ENDONUCLEASE/EXONUCLEASE/PHOSPHATASE FAMILY DOMAIN-CONTAINING PROTEIN 1"/>
    <property type="match status" value="1"/>
</dbReference>
<feature type="domain" description="Helix-hairpin-helix DNA-binding motif class 1" evidence="2">
    <location>
        <begin position="162"/>
        <end position="181"/>
    </location>
</feature>
<dbReference type="PATRIC" id="fig|1423775.4.peg.2132"/>
<dbReference type="SMART" id="SM00278">
    <property type="entry name" value="HhH1"/>
    <property type="match status" value="2"/>
</dbReference>
<evidence type="ECO:0000313" key="4">
    <source>
        <dbReference type="Proteomes" id="UP000051248"/>
    </source>
</evidence>
<name>A0A0R1KB27_9LACO</name>
<organism evidence="3 4">
    <name type="scientific">Companilactobacillus nodensis DSM 19682 = JCM 14932 = NBRC 107160</name>
    <dbReference type="NCBI Taxonomy" id="1423775"/>
    <lineage>
        <taxon>Bacteria</taxon>
        <taxon>Bacillati</taxon>
        <taxon>Bacillota</taxon>
        <taxon>Bacilli</taxon>
        <taxon>Lactobacillales</taxon>
        <taxon>Lactobacillaceae</taxon>
        <taxon>Companilactobacillus</taxon>
    </lineage>
</organism>
<keyword evidence="1" id="KW-0472">Membrane</keyword>
<dbReference type="GO" id="GO:0015628">
    <property type="term" value="P:protein secretion by the type II secretion system"/>
    <property type="evidence" value="ECO:0007669"/>
    <property type="project" value="TreeGrafter"/>
</dbReference>
<evidence type="ECO:0000256" key="1">
    <source>
        <dbReference type="SAM" id="Phobius"/>
    </source>
</evidence>
<dbReference type="SUPFAM" id="SSF47781">
    <property type="entry name" value="RuvA domain 2-like"/>
    <property type="match status" value="1"/>
</dbReference>
<dbReference type="InterPro" id="IPR019554">
    <property type="entry name" value="Soluble_ligand-bd"/>
</dbReference>
<dbReference type="InterPro" id="IPR003583">
    <property type="entry name" value="Hlx-hairpin-Hlx_DNA-bd_motif"/>
</dbReference>
<dbReference type="Proteomes" id="UP000051248">
    <property type="component" value="Unassembled WGS sequence"/>
</dbReference>
<dbReference type="eggNOG" id="COG1555">
    <property type="taxonomic scope" value="Bacteria"/>
</dbReference>
<feature type="transmembrane region" description="Helical" evidence="1">
    <location>
        <begin position="12"/>
        <end position="30"/>
    </location>
</feature>
<keyword evidence="1" id="KW-0812">Transmembrane</keyword>
<evidence type="ECO:0000313" key="3">
    <source>
        <dbReference type="EMBL" id="KRK80668.1"/>
    </source>
</evidence>
<keyword evidence="4" id="KW-1185">Reference proteome</keyword>